<gene>
    <name evidence="1" type="ORF">BS329_38740</name>
</gene>
<proteinExistence type="predicted"/>
<evidence type="ECO:0000313" key="1">
    <source>
        <dbReference type="EMBL" id="OLZ43597.1"/>
    </source>
</evidence>
<dbReference type="AlphaFoldDB" id="A0A1R0KEN9"/>
<dbReference type="STRING" id="76021.BS329_38740"/>
<dbReference type="EMBL" id="MQUQ01000031">
    <property type="protein sequence ID" value="OLZ43597.1"/>
    <property type="molecule type" value="Genomic_DNA"/>
</dbReference>
<keyword evidence="2" id="KW-1185">Reference proteome</keyword>
<reference evidence="1 2" key="1">
    <citation type="submission" date="2016-01" db="EMBL/GenBank/DDBJ databases">
        <title>Amycolatopsis coloradensis genome sequencing and assembly.</title>
        <authorList>
            <person name="Mayilraj S."/>
        </authorList>
    </citation>
    <scope>NUCLEOTIDE SEQUENCE [LARGE SCALE GENOMIC DNA]</scope>
    <source>
        <strain evidence="1 2">DSM 44225</strain>
    </source>
</reference>
<accession>A0A1R0KEN9</accession>
<evidence type="ECO:0000313" key="2">
    <source>
        <dbReference type="Proteomes" id="UP000187486"/>
    </source>
</evidence>
<sequence length="125" mass="13352">MVNLVAGDTLITVDLGDGMEATITATSVGGVRIFPSVSARIGGNAHPIGLLLDLRAWHAFLADVGFYLPLRFASRTAAYVAARRFHQDVTTQELGPITPGAVAEWARWWTTAHPDATLLTGGDHE</sequence>
<dbReference type="RefSeq" id="WP_076168231.1">
    <property type="nucleotide sequence ID" value="NZ_JBEZVB010000047.1"/>
</dbReference>
<dbReference type="Proteomes" id="UP000187486">
    <property type="component" value="Unassembled WGS sequence"/>
</dbReference>
<comment type="caution">
    <text evidence="1">The sequence shown here is derived from an EMBL/GenBank/DDBJ whole genome shotgun (WGS) entry which is preliminary data.</text>
</comment>
<organism evidence="1 2">
    <name type="scientific">Amycolatopsis coloradensis</name>
    <dbReference type="NCBI Taxonomy" id="76021"/>
    <lineage>
        <taxon>Bacteria</taxon>
        <taxon>Bacillati</taxon>
        <taxon>Actinomycetota</taxon>
        <taxon>Actinomycetes</taxon>
        <taxon>Pseudonocardiales</taxon>
        <taxon>Pseudonocardiaceae</taxon>
        <taxon>Amycolatopsis</taxon>
    </lineage>
</organism>
<protein>
    <submittedName>
        <fullName evidence="1">Uncharacterized protein</fullName>
    </submittedName>
</protein>
<name>A0A1R0KEN9_9PSEU</name>